<feature type="non-terminal residue" evidence="1">
    <location>
        <position position="32"/>
    </location>
</feature>
<name>X1PK44_9ZZZZ</name>
<gene>
    <name evidence="1" type="ORF">S06H3_61887</name>
</gene>
<evidence type="ECO:0000313" key="1">
    <source>
        <dbReference type="EMBL" id="GAI56213.1"/>
    </source>
</evidence>
<dbReference type="AlphaFoldDB" id="X1PK44"/>
<sequence>MPVSAPTIELPSILLFRPWTAIPNSPTEIVLL</sequence>
<organism evidence="1">
    <name type="scientific">marine sediment metagenome</name>
    <dbReference type="NCBI Taxonomy" id="412755"/>
    <lineage>
        <taxon>unclassified sequences</taxon>
        <taxon>metagenomes</taxon>
        <taxon>ecological metagenomes</taxon>
    </lineage>
</organism>
<reference evidence="1" key="1">
    <citation type="journal article" date="2014" name="Front. Microbiol.">
        <title>High frequency of phylogenetically diverse reductive dehalogenase-homologous genes in deep subseafloor sedimentary metagenomes.</title>
        <authorList>
            <person name="Kawai M."/>
            <person name="Futagami T."/>
            <person name="Toyoda A."/>
            <person name="Takaki Y."/>
            <person name="Nishi S."/>
            <person name="Hori S."/>
            <person name="Arai W."/>
            <person name="Tsubouchi T."/>
            <person name="Morono Y."/>
            <person name="Uchiyama I."/>
            <person name="Ito T."/>
            <person name="Fujiyama A."/>
            <person name="Inagaki F."/>
            <person name="Takami H."/>
        </authorList>
    </citation>
    <scope>NUCLEOTIDE SEQUENCE</scope>
    <source>
        <strain evidence="1">Expedition CK06-06</strain>
    </source>
</reference>
<dbReference type="EMBL" id="BARV01040674">
    <property type="protein sequence ID" value="GAI56213.1"/>
    <property type="molecule type" value="Genomic_DNA"/>
</dbReference>
<protein>
    <submittedName>
        <fullName evidence="1">Uncharacterized protein</fullName>
    </submittedName>
</protein>
<proteinExistence type="predicted"/>
<comment type="caution">
    <text evidence="1">The sequence shown here is derived from an EMBL/GenBank/DDBJ whole genome shotgun (WGS) entry which is preliminary data.</text>
</comment>
<accession>X1PK44</accession>